<proteinExistence type="predicted"/>
<comment type="caution">
    <text evidence="2">The sequence shown here is derived from an EMBL/GenBank/DDBJ whole genome shotgun (WGS) entry which is preliminary data.</text>
</comment>
<dbReference type="AlphaFoldDB" id="A0A2G5VLC8"/>
<feature type="region of interest" description="Disordered" evidence="1">
    <location>
        <begin position="158"/>
        <end position="204"/>
    </location>
</feature>
<evidence type="ECO:0000256" key="1">
    <source>
        <dbReference type="SAM" id="MobiDB-lite"/>
    </source>
</evidence>
<feature type="region of interest" description="Disordered" evidence="1">
    <location>
        <begin position="35"/>
        <end position="54"/>
    </location>
</feature>
<feature type="compositionally biased region" description="Low complexity" evidence="1">
    <location>
        <begin position="173"/>
        <end position="204"/>
    </location>
</feature>
<reference evidence="3" key="1">
    <citation type="submission" date="2017-10" db="EMBL/GenBank/DDBJ databases">
        <title>Rapid genome shrinkage in a self-fertile nematode reveals novel sperm competition proteins.</title>
        <authorList>
            <person name="Yin D."/>
            <person name="Schwarz E.M."/>
            <person name="Thomas C.G."/>
            <person name="Felde R.L."/>
            <person name="Korf I.F."/>
            <person name="Cutter A.D."/>
            <person name="Schartner C.M."/>
            <person name="Ralston E.J."/>
            <person name="Meyer B.J."/>
            <person name="Haag E.S."/>
        </authorList>
    </citation>
    <scope>NUCLEOTIDE SEQUENCE [LARGE SCALE GENOMIC DNA]</scope>
    <source>
        <strain evidence="3">JU1422</strain>
    </source>
</reference>
<dbReference type="EMBL" id="PDUG01000001">
    <property type="protein sequence ID" value="PIC52568.1"/>
    <property type="molecule type" value="Genomic_DNA"/>
</dbReference>
<evidence type="ECO:0000313" key="2">
    <source>
        <dbReference type="EMBL" id="PIC52568.1"/>
    </source>
</evidence>
<keyword evidence="3" id="KW-1185">Reference proteome</keyword>
<name>A0A2G5VLC8_9PELO</name>
<accession>A0A2G5VLC8</accession>
<protein>
    <submittedName>
        <fullName evidence="2">Uncharacterized protein</fullName>
    </submittedName>
</protein>
<feature type="compositionally biased region" description="Low complexity" evidence="1">
    <location>
        <begin position="42"/>
        <end position="54"/>
    </location>
</feature>
<organism evidence="2 3">
    <name type="scientific">Caenorhabditis nigoni</name>
    <dbReference type="NCBI Taxonomy" id="1611254"/>
    <lineage>
        <taxon>Eukaryota</taxon>
        <taxon>Metazoa</taxon>
        <taxon>Ecdysozoa</taxon>
        <taxon>Nematoda</taxon>
        <taxon>Chromadorea</taxon>
        <taxon>Rhabditida</taxon>
        <taxon>Rhabditina</taxon>
        <taxon>Rhabditomorpha</taxon>
        <taxon>Rhabditoidea</taxon>
        <taxon>Rhabditidae</taxon>
        <taxon>Peloderinae</taxon>
        <taxon>Caenorhabditis</taxon>
    </lineage>
</organism>
<feature type="compositionally biased region" description="Pro residues" evidence="1">
    <location>
        <begin position="163"/>
        <end position="172"/>
    </location>
</feature>
<sequence>MSSSAITNSTILDSADLQSLIQTRSEFDATMKGASTYTPQVSGSTSSESITPSKPKATVSKTVLKVSKELLKKFPELNIDNISVEYPSTTYTIKPTPDFNIIMKGARIYTVTPPDSGPASPIPLDIPSLETSSEITFASLSAGITKSLKFEKPFESSTIYTPPSSPSAPSTPSPSEANTPSIFTITPEPETSSEVTTSSTPKSSTSESIQYAFYMGVVNAPTAGCRIIRRQLEGEAFEIVVDTEAKPIPKKQKAFSPEEKKKQVDLVDEWKKQILSSMNN</sequence>
<gene>
    <name evidence="2" type="primary">Cnig_chr_I.g2618</name>
    <name evidence="2" type="ORF">B9Z55_002618</name>
</gene>
<dbReference type="OrthoDB" id="5893049at2759"/>
<dbReference type="Proteomes" id="UP000230233">
    <property type="component" value="Chromosome I"/>
</dbReference>
<evidence type="ECO:0000313" key="3">
    <source>
        <dbReference type="Proteomes" id="UP000230233"/>
    </source>
</evidence>